<evidence type="ECO:0000256" key="4">
    <source>
        <dbReference type="ARBA" id="ARBA00023136"/>
    </source>
</evidence>
<sequence>MQDLLLRYNSNICINFYISSLAFALSGVVMIYFGGAILANERIHSGLPVFNEAVPSLYLFAGISSLITVMVGFIGFLKPHKRSRMFRMYQIGVAIVFILELSLAISIWSKSLKIAKNYNHIWRTTMDNFSRSTFQSIGKCCGFLHSSDFPSYITPECSGPKSESYMGCVGPLQKYVSKYLSKHYNASFMFIFIDIYALLVGIVLKFTLDVHERTLYNRSNKIFDTSRHKEILMTPLDQFKL</sequence>
<dbReference type="OrthoDB" id="2279611at2759"/>
<evidence type="ECO:0000256" key="1">
    <source>
        <dbReference type="ARBA" id="ARBA00004141"/>
    </source>
</evidence>
<protein>
    <recommendedName>
        <fullName evidence="8">Tetraspanin</fullName>
    </recommendedName>
</protein>
<evidence type="ECO:0000313" key="7">
    <source>
        <dbReference type="Proteomes" id="UP000245383"/>
    </source>
</evidence>
<reference evidence="6 7" key="1">
    <citation type="journal article" date="2018" name="MBio">
        <title>Comparative Genomics Reveals the Core Gene Toolbox for the Fungus-Insect Symbiosis.</title>
        <authorList>
            <person name="Wang Y."/>
            <person name="Stata M."/>
            <person name="Wang W."/>
            <person name="Stajich J.E."/>
            <person name="White M.M."/>
            <person name="Moncalvo J.M."/>
        </authorList>
    </citation>
    <scope>NUCLEOTIDE SEQUENCE [LARGE SCALE GENOMIC DNA]</scope>
    <source>
        <strain evidence="6 7">SWE-8-4</strain>
    </source>
</reference>
<evidence type="ECO:0000256" key="5">
    <source>
        <dbReference type="SAM" id="Phobius"/>
    </source>
</evidence>
<name>A0A2T9Y740_9FUNG</name>
<gene>
    <name evidence="6" type="ORF">BB561_006011</name>
</gene>
<dbReference type="Proteomes" id="UP000245383">
    <property type="component" value="Unassembled WGS sequence"/>
</dbReference>
<organism evidence="6 7">
    <name type="scientific">Smittium simulii</name>
    <dbReference type="NCBI Taxonomy" id="133385"/>
    <lineage>
        <taxon>Eukaryota</taxon>
        <taxon>Fungi</taxon>
        <taxon>Fungi incertae sedis</taxon>
        <taxon>Zoopagomycota</taxon>
        <taxon>Kickxellomycotina</taxon>
        <taxon>Harpellomycetes</taxon>
        <taxon>Harpellales</taxon>
        <taxon>Legeriomycetaceae</taxon>
        <taxon>Smittium</taxon>
    </lineage>
</organism>
<accession>A0A2T9Y740</accession>
<feature type="transmembrane region" description="Helical" evidence="5">
    <location>
        <begin position="12"/>
        <end position="37"/>
    </location>
</feature>
<keyword evidence="2 5" id="KW-0812">Transmembrane</keyword>
<evidence type="ECO:0000313" key="6">
    <source>
        <dbReference type="EMBL" id="PVU88136.1"/>
    </source>
</evidence>
<proteinExistence type="predicted"/>
<keyword evidence="4 5" id="KW-0472">Membrane</keyword>
<dbReference type="AlphaFoldDB" id="A0A2T9Y740"/>
<dbReference type="EMBL" id="MBFR01000410">
    <property type="protein sequence ID" value="PVU88136.1"/>
    <property type="molecule type" value="Genomic_DNA"/>
</dbReference>
<keyword evidence="3 5" id="KW-1133">Transmembrane helix</keyword>
<feature type="transmembrane region" description="Helical" evidence="5">
    <location>
        <begin position="89"/>
        <end position="108"/>
    </location>
</feature>
<dbReference type="GO" id="GO:0016020">
    <property type="term" value="C:membrane"/>
    <property type="evidence" value="ECO:0007669"/>
    <property type="project" value="UniProtKB-SubCell"/>
</dbReference>
<dbReference type="Pfam" id="PF00335">
    <property type="entry name" value="Tetraspanin"/>
    <property type="match status" value="1"/>
</dbReference>
<evidence type="ECO:0000256" key="3">
    <source>
        <dbReference type="ARBA" id="ARBA00022989"/>
    </source>
</evidence>
<keyword evidence="7" id="KW-1185">Reference proteome</keyword>
<comment type="caution">
    <text evidence="6">The sequence shown here is derived from an EMBL/GenBank/DDBJ whole genome shotgun (WGS) entry which is preliminary data.</text>
</comment>
<dbReference type="InterPro" id="IPR018499">
    <property type="entry name" value="Tetraspanin/Peripherin"/>
</dbReference>
<evidence type="ECO:0008006" key="8">
    <source>
        <dbReference type="Google" id="ProtNLM"/>
    </source>
</evidence>
<feature type="transmembrane region" description="Helical" evidence="5">
    <location>
        <begin position="57"/>
        <end position="77"/>
    </location>
</feature>
<comment type="subcellular location">
    <subcellularLocation>
        <location evidence="1">Membrane</location>
        <topology evidence="1">Multi-pass membrane protein</topology>
    </subcellularLocation>
</comment>
<feature type="transmembrane region" description="Helical" evidence="5">
    <location>
        <begin position="186"/>
        <end position="208"/>
    </location>
</feature>
<dbReference type="STRING" id="133385.A0A2T9Y740"/>
<evidence type="ECO:0000256" key="2">
    <source>
        <dbReference type="ARBA" id="ARBA00022692"/>
    </source>
</evidence>